<dbReference type="InterPro" id="IPR036020">
    <property type="entry name" value="WW_dom_sf"/>
</dbReference>
<dbReference type="PANTHER" id="PTHR13794:SF58">
    <property type="entry name" value="MITOCHONDRIAL ENOLASE SUPERFAMILY MEMBER 1"/>
    <property type="match status" value="1"/>
</dbReference>
<feature type="compositionally biased region" description="Low complexity" evidence="10">
    <location>
        <begin position="625"/>
        <end position="634"/>
    </location>
</feature>
<dbReference type="SUPFAM" id="SSF51045">
    <property type="entry name" value="WW domain"/>
    <property type="match status" value="2"/>
</dbReference>
<evidence type="ECO:0000256" key="8">
    <source>
        <dbReference type="ARBA" id="ARBA00073815"/>
    </source>
</evidence>
<keyword evidence="4" id="KW-0479">Metal-binding</keyword>
<protein>
    <recommendedName>
        <fullName evidence="8">Mitochondrial enolase superfamily member 1</fullName>
        <ecNumber evidence="3">4.2.1.68</ecNumber>
    </recommendedName>
    <alternativeName>
        <fullName evidence="9">L-fuconate dehydratase</fullName>
    </alternativeName>
</protein>
<gene>
    <name evidence="12" type="ORF">NMOB1V02_LOCUS9722</name>
</gene>
<dbReference type="InterPro" id="IPR013342">
    <property type="entry name" value="Mandelate_racemase_C"/>
</dbReference>
<dbReference type="Gene3D" id="2.20.70.10">
    <property type="match status" value="2"/>
</dbReference>
<dbReference type="FunFam" id="3.20.20.120:FF:000007">
    <property type="entry name" value="Mitochondrial enolase superfamily member 1"/>
    <property type="match status" value="1"/>
</dbReference>
<accession>A0A7R9BX28</accession>
<dbReference type="GO" id="GO:0016052">
    <property type="term" value="P:carbohydrate catabolic process"/>
    <property type="evidence" value="ECO:0007669"/>
    <property type="project" value="TreeGrafter"/>
</dbReference>
<dbReference type="SUPFAM" id="SSF51604">
    <property type="entry name" value="Enolase C-terminal domain-like"/>
    <property type="match status" value="1"/>
</dbReference>
<dbReference type="SUPFAM" id="SSF54826">
    <property type="entry name" value="Enolase N-terminal domain-like"/>
    <property type="match status" value="1"/>
</dbReference>
<dbReference type="EMBL" id="OA885493">
    <property type="protein sequence ID" value="CAD7282090.1"/>
    <property type="molecule type" value="Genomic_DNA"/>
</dbReference>
<dbReference type="InterPro" id="IPR036849">
    <property type="entry name" value="Enolase-like_C_sf"/>
</dbReference>
<reference evidence="12" key="1">
    <citation type="submission" date="2020-11" db="EMBL/GenBank/DDBJ databases">
        <authorList>
            <person name="Tran Van P."/>
        </authorList>
    </citation>
    <scope>NUCLEOTIDE SEQUENCE</scope>
</reference>
<evidence type="ECO:0000313" key="13">
    <source>
        <dbReference type="Proteomes" id="UP000678499"/>
    </source>
</evidence>
<feature type="compositionally biased region" description="Low complexity" evidence="10">
    <location>
        <begin position="500"/>
        <end position="515"/>
    </location>
</feature>
<feature type="domain" description="WW" evidence="11">
    <location>
        <begin position="557"/>
        <end position="585"/>
    </location>
</feature>
<dbReference type="InterPro" id="IPR029065">
    <property type="entry name" value="Enolase_C-like"/>
</dbReference>
<keyword evidence="5" id="KW-0460">Magnesium</keyword>
<evidence type="ECO:0000256" key="7">
    <source>
        <dbReference type="ARBA" id="ARBA00061144"/>
    </source>
</evidence>
<dbReference type="GO" id="GO:0009063">
    <property type="term" value="P:amino acid catabolic process"/>
    <property type="evidence" value="ECO:0007669"/>
    <property type="project" value="InterPro"/>
</dbReference>
<dbReference type="SMART" id="SM00922">
    <property type="entry name" value="MR_MLE"/>
    <property type="match status" value="1"/>
</dbReference>
<comment type="catalytic activity">
    <reaction evidence="1">
        <text>L-fuconate = 2-dehydro-3-deoxy-L-fuconate + H2O</text>
        <dbReference type="Rhea" id="RHEA:22772"/>
        <dbReference type="ChEBI" id="CHEBI:15377"/>
        <dbReference type="ChEBI" id="CHEBI:21291"/>
        <dbReference type="ChEBI" id="CHEBI:37448"/>
        <dbReference type="EC" id="4.2.1.68"/>
    </reaction>
</comment>
<dbReference type="Gene3D" id="3.30.390.10">
    <property type="entry name" value="Enolase-like, N-terminal domain"/>
    <property type="match status" value="1"/>
</dbReference>
<sequence>MRIRGISVRDIRFPTSLRLDGSDAQHVDPDYSCAYVVLFTDSEAKGFGLSFTIGRGTEIGKLFIAPLVQAIRSLAHLVVGQDFEAIVKDFGAFSRRLTNDSQLRWVLPSVALESESSKELGPEKGVLHLAASAVVNAVWDLWGRTQNKPIWKLLTDLTPEELVSCVDFTYLEDALTKEEALEILRSMVPGKDKREEEIRSSGYPCYTTSSGWIGYDEDKIRNNLLISMQAGFSKFKIKVGQDLEKDKKRLRLVRSIIGDNRQLMIDANQVWEVDQAINWVKELAEFKPVWIEEPTSPDDILGHAKVAQALKDTGIGVATGEHCHNRVMFKQLFKSGGMQYCQIDACRVGGINENIAVMLMAKKFGVPVCPHAGGIGLCEMIQHLAIFNFICISGDLKHSVAEYADHLHEHFIQPARIKHGCYIVPDAPGYSVEMIGSSLINYEYPLGPKWREMFDKKLYEDPSKQVPPYVEHRPETRSSHFQRDDSHAVISAKPQIRNVAGSGAPSGEPGESSASVWTEHEAPDGRKYYYNTVTKASTWDKPDEMKTPAESFITQCPWREFTSDSGKTYYHNVLTKESRWSMPEELRLTKEAAQRGEKAPVSFDAPNSGGGGEAGGGSTSALDQAMAATLAAMTGGPGPAVPSDAPRPLPDGKHS</sequence>
<dbReference type="CDD" id="cd00201">
    <property type="entry name" value="WW"/>
    <property type="match status" value="2"/>
</dbReference>
<dbReference type="SFLD" id="SFLDG00179">
    <property type="entry name" value="mandelate_racemase"/>
    <property type="match status" value="1"/>
</dbReference>
<keyword evidence="13" id="KW-1185">Reference proteome</keyword>
<dbReference type="EC" id="4.2.1.68" evidence="3"/>
<dbReference type="PROSITE" id="PS01159">
    <property type="entry name" value="WW_DOMAIN_1"/>
    <property type="match status" value="2"/>
</dbReference>
<dbReference type="InterPro" id="IPR018110">
    <property type="entry name" value="Mandel_Rmase/mucon_lact_enz_CS"/>
</dbReference>
<evidence type="ECO:0000256" key="3">
    <source>
        <dbReference type="ARBA" id="ARBA00013142"/>
    </source>
</evidence>
<organism evidence="12">
    <name type="scientific">Notodromas monacha</name>
    <dbReference type="NCBI Taxonomy" id="399045"/>
    <lineage>
        <taxon>Eukaryota</taxon>
        <taxon>Metazoa</taxon>
        <taxon>Ecdysozoa</taxon>
        <taxon>Arthropoda</taxon>
        <taxon>Crustacea</taxon>
        <taxon>Oligostraca</taxon>
        <taxon>Ostracoda</taxon>
        <taxon>Podocopa</taxon>
        <taxon>Podocopida</taxon>
        <taxon>Cypridocopina</taxon>
        <taxon>Cypridoidea</taxon>
        <taxon>Cyprididae</taxon>
        <taxon>Notodromas</taxon>
    </lineage>
</organism>
<evidence type="ECO:0000256" key="9">
    <source>
        <dbReference type="ARBA" id="ARBA00078003"/>
    </source>
</evidence>
<dbReference type="GO" id="GO:0050023">
    <property type="term" value="F:L-fuconate dehydratase activity"/>
    <property type="evidence" value="ECO:0007669"/>
    <property type="project" value="UniProtKB-EC"/>
</dbReference>
<feature type="domain" description="WW" evidence="11">
    <location>
        <begin position="517"/>
        <end position="544"/>
    </location>
</feature>
<evidence type="ECO:0000313" key="12">
    <source>
        <dbReference type="EMBL" id="CAD7282090.1"/>
    </source>
</evidence>
<dbReference type="InterPro" id="IPR029017">
    <property type="entry name" value="Enolase-like_N"/>
</dbReference>
<evidence type="ECO:0000256" key="4">
    <source>
        <dbReference type="ARBA" id="ARBA00022723"/>
    </source>
</evidence>
<dbReference type="SMART" id="SM00456">
    <property type="entry name" value="WW"/>
    <property type="match status" value="2"/>
</dbReference>
<feature type="compositionally biased region" description="Gly residues" evidence="10">
    <location>
        <begin position="608"/>
        <end position="618"/>
    </location>
</feature>
<keyword evidence="6" id="KW-0456">Lyase</keyword>
<dbReference type="Proteomes" id="UP000678499">
    <property type="component" value="Unassembled WGS sequence"/>
</dbReference>
<feature type="region of interest" description="Disordered" evidence="10">
    <location>
        <begin position="464"/>
        <end position="517"/>
    </location>
</feature>
<evidence type="ECO:0000256" key="2">
    <source>
        <dbReference type="ARBA" id="ARBA00001946"/>
    </source>
</evidence>
<name>A0A7R9BX28_9CRUS</name>
<evidence type="ECO:0000259" key="11">
    <source>
        <dbReference type="PROSITE" id="PS50020"/>
    </source>
</evidence>
<feature type="compositionally biased region" description="Basic and acidic residues" evidence="10">
    <location>
        <begin position="470"/>
        <end position="487"/>
    </location>
</feature>
<dbReference type="Pfam" id="PF00397">
    <property type="entry name" value="WW"/>
    <property type="match status" value="2"/>
</dbReference>
<evidence type="ECO:0000256" key="6">
    <source>
        <dbReference type="ARBA" id="ARBA00023239"/>
    </source>
</evidence>
<dbReference type="PANTHER" id="PTHR13794">
    <property type="entry name" value="ENOLASE SUPERFAMILY, MANDELATE RACEMASE"/>
    <property type="match status" value="1"/>
</dbReference>
<evidence type="ECO:0000256" key="10">
    <source>
        <dbReference type="SAM" id="MobiDB-lite"/>
    </source>
</evidence>
<dbReference type="SFLD" id="SFLDS00001">
    <property type="entry name" value="Enolase"/>
    <property type="match status" value="1"/>
</dbReference>
<comment type="similarity">
    <text evidence="7">Belongs to the mandelate racemase/muconate lactonizing enzyme family. ENOSF1 subfamily.</text>
</comment>
<evidence type="ECO:0000256" key="5">
    <source>
        <dbReference type="ARBA" id="ARBA00022842"/>
    </source>
</evidence>
<dbReference type="PROSITE" id="PS00909">
    <property type="entry name" value="MR_MLE_2"/>
    <property type="match status" value="1"/>
</dbReference>
<dbReference type="AlphaFoldDB" id="A0A7R9BX28"/>
<dbReference type="EMBL" id="CAJPEX010003456">
    <property type="protein sequence ID" value="CAG0922242.1"/>
    <property type="molecule type" value="Genomic_DNA"/>
</dbReference>
<dbReference type="Gene3D" id="3.20.20.120">
    <property type="entry name" value="Enolase-like C-terminal domain"/>
    <property type="match status" value="1"/>
</dbReference>
<comment type="cofactor">
    <cofactor evidence="2">
        <name>Mg(2+)</name>
        <dbReference type="ChEBI" id="CHEBI:18420"/>
    </cofactor>
</comment>
<dbReference type="Pfam" id="PF13378">
    <property type="entry name" value="MR_MLE_C"/>
    <property type="match status" value="1"/>
</dbReference>
<dbReference type="InterPro" id="IPR001202">
    <property type="entry name" value="WW_dom"/>
</dbReference>
<proteinExistence type="inferred from homology"/>
<feature type="region of interest" description="Disordered" evidence="10">
    <location>
        <begin position="591"/>
        <end position="655"/>
    </location>
</feature>
<dbReference type="GO" id="GO:0000287">
    <property type="term" value="F:magnesium ion binding"/>
    <property type="evidence" value="ECO:0007669"/>
    <property type="project" value="TreeGrafter"/>
</dbReference>
<dbReference type="InterPro" id="IPR046945">
    <property type="entry name" value="RHMD-like"/>
</dbReference>
<dbReference type="OrthoDB" id="14161at2759"/>
<dbReference type="PROSITE" id="PS50020">
    <property type="entry name" value="WW_DOMAIN_2"/>
    <property type="match status" value="2"/>
</dbReference>
<evidence type="ECO:0000256" key="1">
    <source>
        <dbReference type="ARBA" id="ARBA00001737"/>
    </source>
</evidence>